<keyword evidence="4" id="KW-0547">Nucleotide-binding</keyword>
<dbReference type="InterPro" id="IPR002078">
    <property type="entry name" value="Sigma_54_int"/>
</dbReference>
<evidence type="ECO:0000259" key="13">
    <source>
        <dbReference type="PROSITE" id="PS50112"/>
    </source>
</evidence>
<evidence type="ECO:0000256" key="4">
    <source>
        <dbReference type="ARBA" id="ARBA00022741"/>
    </source>
</evidence>
<dbReference type="GO" id="GO:0003677">
    <property type="term" value="F:DNA binding"/>
    <property type="evidence" value="ECO:0007669"/>
    <property type="project" value="UniProtKB-KW"/>
</dbReference>
<dbReference type="InterPro" id="IPR058031">
    <property type="entry name" value="AAA_lid_NorR"/>
</dbReference>
<dbReference type="Gene3D" id="1.10.10.60">
    <property type="entry name" value="Homeodomain-like"/>
    <property type="match status" value="1"/>
</dbReference>
<dbReference type="PROSITE" id="PS50112">
    <property type="entry name" value="PAS"/>
    <property type="match status" value="1"/>
</dbReference>
<keyword evidence="9" id="KW-0010">Activator</keyword>
<evidence type="ECO:0000256" key="1">
    <source>
        <dbReference type="ARBA" id="ARBA00002167"/>
    </source>
</evidence>
<dbReference type="PANTHER" id="PTHR32071:SF117">
    <property type="entry name" value="PTS-DEPENDENT DIHYDROXYACETONE KINASE OPERON REGULATORY PROTEIN-RELATED"/>
    <property type="match status" value="1"/>
</dbReference>
<dbReference type="SUPFAM" id="SSF55785">
    <property type="entry name" value="PYP-like sensor domain (PAS domain)"/>
    <property type="match status" value="1"/>
</dbReference>
<dbReference type="PANTHER" id="PTHR32071">
    <property type="entry name" value="TRANSCRIPTIONAL REGULATORY PROTEIN"/>
    <property type="match status" value="1"/>
</dbReference>
<dbReference type="FunFam" id="3.40.50.300:FF:000006">
    <property type="entry name" value="DNA-binding transcriptional regulator NtrC"/>
    <property type="match status" value="1"/>
</dbReference>
<dbReference type="SMART" id="SM00382">
    <property type="entry name" value="AAA"/>
    <property type="match status" value="1"/>
</dbReference>
<evidence type="ECO:0000256" key="11">
    <source>
        <dbReference type="SAM" id="Coils"/>
    </source>
</evidence>
<evidence type="ECO:0000256" key="2">
    <source>
        <dbReference type="ARBA" id="ARBA00011135"/>
    </source>
</evidence>
<dbReference type="HOGENOM" id="CLU_000445_8_8_5"/>
<dbReference type="PROSITE" id="PS50045">
    <property type="entry name" value="SIGMA54_INTERACT_4"/>
    <property type="match status" value="1"/>
</dbReference>
<dbReference type="CDD" id="cd00130">
    <property type="entry name" value="PAS"/>
    <property type="match status" value="1"/>
</dbReference>
<feature type="domain" description="PAC" evidence="14">
    <location>
        <begin position="235"/>
        <end position="287"/>
    </location>
</feature>
<protein>
    <recommendedName>
        <fullName evidence="3">Nif-specific regulatory protein</fullName>
    </recommendedName>
</protein>
<dbReference type="Pfam" id="PF00989">
    <property type="entry name" value="PAS"/>
    <property type="match status" value="1"/>
</dbReference>
<feature type="domain" description="PAS" evidence="13">
    <location>
        <begin position="157"/>
        <end position="209"/>
    </location>
</feature>
<dbReference type="PROSITE" id="PS00688">
    <property type="entry name" value="SIGMA54_INTERACT_3"/>
    <property type="match status" value="1"/>
</dbReference>
<dbReference type="PROSITE" id="PS50113">
    <property type="entry name" value="PAC"/>
    <property type="match status" value="1"/>
</dbReference>
<keyword evidence="6" id="KW-0902">Two-component regulatory system</keyword>
<dbReference type="PROSITE" id="PS00675">
    <property type="entry name" value="SIGMA54_INTERACT_1"/>
    <property type="match status" value="1"/>
</dbReference>
<dbReference type="eggNOG" id="COG3829">
    <property type="taxonomic scope" value="Bacteria"/>
</dbReference>
<dbReference type="Pfam" id="PF25601">
    <property type="entry name" value="AAA_lid_14"/>
    <property type="match status" value="1"/>
</dbReference>
<dbReference type="NCBIfam" id="TIGR00229">
    <property type="entry name" value="sensory_box"/>
    <property type="match status" value="1"/>
</dbReference>
<feature type="coiled-coil region" evidence="11">
    <location>
        <begin position="278"/>
        <end position="309"/>
    </location>
</feature>
<dbReference type="Pfam" id="PF00158">
    <property type="entry name" value="Sigma54_activat"/>
    <property type="match status" value="1"/>
</dbReference>
<evidence type="ECO:0000313" key="15">
    <source>
        <dbReference type="EMBL" id="KGM87477.1"/>
    </source>
</evidence>
<dbReference type="AlphaFoldDB" id="A0A0A0HI46"/>
<evidence type="ECO:0000256" key="7">
    <source>
        <dbReference type="ARBA" id="ARBA00023015"/>
    </source>
</evidence>
<evidence type="ECO:0000256" key="3">
    <source>
        <dbReference type="ARBA" id="ARBA00015308"/>
    </source>
</evidence>
<name>A0A0A0HI46_9RHOB</name>
<accession>A0A0A0HI46</accession>
<dbReference type="InterPro" id="IPR000014">
    <property type="entry name" value="PAS"/>
</dbReference>
<dbReference type="Pfam" id="PF13188">
    <property type="entry name" value="PAS_8"/>
    <property type="match status" value="1"/>
</dbReference>
<keyword evidence="8 15" id="KW-0238">DNA-binding</keyword>
<keyword evidence="10" id="KW-0804">Transcription</keyword>
<dbReference type="InterPro" id="IPR025662">
    <property type="entry name" value="Sigma_54_int_dom_ATP-bd_1"/>
</dbReference>
<comment type="subunit">
    <text evidence="2">Interacts with sigma-54.</text>
</comment>
<keyword evidence="11" id="KW-0175">Coiled coil</keyword>
<dbReference type="SUPFAM" id="SSF52540">
    <property type="entry name" value="P-loop containing nucleoside triphosphate hydrolases"/>
    <property type="match status" value="1"/>
</dbReference>
<evidence type="ECO:0000256" key="9">
    <source>
        <dbReference type="ARBA" id="ARBA00023159"/>
    </source>
</evidence>
<dbReference type="GO" id="GO:0006355">
    <property type="term" value="P:regulation of DNA-templated transcription"/>
    <property type="evidence" value="ECO:0007669"/>
    <property type="project" value="InterPro"/>
</dbReference>
<dbReference type="Gene3D" id="3.40.50.300">
    <property type="entry name" value="P-loop containing nucleotide triphosphate hydrolases"/>
    <property type="match status" value="1"/>
</dbReference>
<evidence type="ECO:0000256" key="6">
    <source>
        <dbReference type="ARBA" id="ARBA00023012"/>
    </source>
</evidence>
<dbReference type="PATRIC" id="fig|1288298.3.peg.2222"/>
<evidence type="ECO:0000256" key="10">
    <source>
        <dbReference type="ARBA" id="ARBA00023163"/>
    </source>
</evidence>
<comment type="function">
    <text evidence="1">Required for activation of most nif operons, which are directly involved in nitrogen fixation.</text>
</comment>
<evidence type="ECO:0000256" key="8">
    <source>
        <dbReference type="ARBA" id="ARBA00023125"/>
    </source>
</evidence>
<dbReference type="InterPro" id="IPR027417">
    <property type="entry name" value="P-loop_NTPase"/>
</dbReference>
<evidence type="ECO:0000256" key="5">
    <source>
        <dbReference type="ARBA" id="ARBA00022840"/>
    </source>
</evidence>
<dbReference type="SMART" id="SM00091">
    <property type="entry name" value="PAS"/>
    <property type="match status" value="2"/>
</dbReference>
<keyword evidence="5" id="KW-0067">ATP-binding</keyword>
<evidence type="ECO:0000313" key="16">
    <source>
        <dbReference type="Proteomes" id="UP000030021"/>
    </source>
</evidence>
<dbReference type="STRING" id="215743.ROSMUCSMR3_01549"/>
<gene>
    <name evidence="15" type="ORF">rosmuc_02211</name>
</gene>
<dbReference type="GO" id="GO:0005524">
    <property type="term" value="F:ATP binding"/>
    <property type="evidence" value="ECO:0007669"/>
    <property type="project" value="UniProtKB-KW"/>
</dbReference>
<dbReference type="EMBL" id="AONH01000013">
    <property type="protein sequence ID" value="KGM87477.1"/>
    <property type="molecule type" value="Genomic_DNA"/>
</dbReference>
<dbReference type="InterPro" id="IPR035965">
    <property type="entry name" value="PAS-like_dom_sf"/>
</dbReference>
<sequence>MRCRAAAVFVNAMREISTTPDSLLDALAEAALVIDLVADRIVAANPRARKLLDLDPAPGTTFSPLVGASLPSFIVLVDEIAHRGEAWSRDITLATTKGMALRVEIRGRLVNDAPSLLALTLLDLEEMERHDRIAQAAELHRSGLLEWRRAQEFFSELERQNQLILNAAGEGIYGVNADGKTTFLNRAAQEMLGWTAEDLLGHDIHSVIHHHHLNGDVYHAHDCPIYQSFRFEEVNRIEDEVFWRKDGKPIRVEYVSTPIYDQNVLAGAVVIFRDITERKENERKLREAMAEVAALRDRLEQENAYLQEAITTERAHHNIIGASPAVRQTVQRIDLVARTDATVFISGETGTGKSLVATAIHKASPRARRPLIHFKCGSVAPEEVEAELWGQVRGAPNGATRDKPGKLELAHSGTLFLDDVEELPFEIQGKLLAALQNSTVTRLGDTREKPLDIRVIAATTLSDKKARRSHRIREDLYLFLNVFPITCQPLRDRQEDIPLLAAHLLKIACRRLNRPEPVLTEGVVQQLQSYDWPGNVRELHNVMERAAIVSQDRKLVVELGGLGPQAETGRSFRTEAQMQDLIRTNLIAALRETRGRIAGPSGAAALLGVKPTTLYSRIGSLNIVEADWT</sequence>
<dbReference type="InterPro" id="IPR013767">
    <property type="entry name" value="PAS_fold"/>
</dbReference>
<reference evidence="15 16" key="1">
    <citation type="submission" date="2013-01" db="EMBL/GenBank/DDBJ databases">
        <authorList>
            <person name="Fiebig A."/>
            <person name="Goeker M."/>
            <person name="Klenk H.-P.P."/>
        </authorList>
    </citation>
    <scope>NUCLEOTIDE SEQUENCE [LARGE SCALE GENOMIC DNA]</scope>
    <source>
        <strain evidence="15 16">DSM 17069</strain>
    </source>
</reference>
<dbReference type="GO" id="GO:0000160">
    <property type="term" value="P:phosphorelay signal transduction system"/>
    <property type="evidence" value="ECO:0007669"/>
    <property type="project" value="UniProtKB-KW"/>
</dbReference>
<dbReference type="InterPro" id="IPR000700">
    <property type="entry name" value="PAS-assoc_C"/>
</dbReference>
<comment type="caution">
    <text evidence="15">The sequence shown here is derived from an EMBL/GenBank/DDBJ whole genome shotgun (WGS) entry which is preliminary data.</text>
</comment>
<dbReference type="InterPro" id="IPR025944">
    <property type="entry name" value="Sigma_54_int_dom_CS"/>
</dbReference>
<keyword evidence="7" id="KW-0805">Transcription regulation</keyword>
<dbReference type="CDD" id="cd00009">
    <property type="entry name" value="AAA"/>
    <property type="match status" value="1"/>
</dbReference>
<organism evidence="15 16">
    <name type="scientific">Roseovarius mucosus DSM 17069</name>
    <dbReference type="NCBI Taxonomy" id="1288298"/>
    <lineage>
        <taxon>Bacteria</taxon>
        <taxon>Pseudomonadati</taxon>
        <taxon>Pseudomonadota</taxon>
        <taxon>Alphaproteobacteria</taxon>
        <taxon>Rhodobacterales</taxon>
        <taxon>Roseobacteraceae</taxon>
        <taxon>Roseovarius</taxon>
    </lineage>
</organism>
<dbReference type="Proteomes" id="UP000030021">
    <property type="component" value="Unassembled WGS sequence"/>
</dbReference>
<evidence type="ECO:0000259" key="12">
    <source>
        <dbReference type="PROSITE" id="PS50045"/>
    </source>
</evidence>
<evidence type="ECO:0000259" key="14">
    <source>
        <dbReference type="PROSITE" id="PS50113"/>
    </source>
</evidence>
<feature type="domain" description="Sigma-54 factor interaction" evidence="12">
    <location>
        <begin position="319"/>
        <end position="548"/>
    </location>
</feature>
<dbReference type="InterPro" id="IPR003593">
    <property type="entry name" value="AAA+_ATPase"/>
</dbReference>
<proteinExistence type="predicted"/>
<dbReference type="Gene3D" id="1.10.8.60">
    <property type="match status" value="1"/>
</dbReference>
<dbReference type="Gene3D" id="3.30.450.20">
    <property type="entry name" value="PAS domain"/>
    <property type="match status" value="1"/>
</dbReference>